<dbReference type="EMBL" id="DSFP01000015">
    <property type="protein sequence ID" value="HEW45181.1"/>
    <property type="molecule type" value="Genomic_DNA"/>
</dbReference>
<organism evidence="2">
    <name type="scientific">Hydrogenobacter sp</name>
    <dbReference type="NCBI Taxonomy" id="2152829"/>
    <lineage>
        <taxon>Bacteria</taxon>
        <taxon>Pseudomonadati</taxon>
        <taxon>Aquificota</taxon>
        <taxon>Aquificia</taxon>
        <taxon>Aquificales</taxon>
        <taxon>Aquificaceae</taxon>
        <taxon>Hydrogenobacter</taxon>
    </lineage>
</organism>
<dbReference type="InterPro" id="IPR011009">
    <property type="entry name" value="Kinase-like_dom_sf"/>
</dbReference>
<dbReference type="EMBL" id="DSFP01000042">
    <property type="protein sequence ID" value="HEW46056.1"/>
    <property type="molecule type" value="Genomic_DNA"/>
</dbReference>
<dbReference type="Gene3D" id="3.30.200.20">
    <property type="entry name" value="Phosphorylase Kinase, domain 1"/>
    <property type="match status" value="1"/>
</dbReference>
<reference evidence="2" key="1">
    <citation type="journal article" date="2020" name="mSystems">
        <title>Genome- and Community-Level Interaction Insights into Carbon Utilization and Element Cycling Functions of Hydrothermarchaeota in Hydrothermal Sediment.</title>
        <authorList>
            <person name="Zhou Z."/>
            <person name="Liu Y."/>
            <person name="Xu W."/>
            <person name="Pan J."/>
            <person name="Luo Z.H."/>
            <person name="Li M."/>
        </authorList>
    </citation>
    <scope>NUCLEOTIDE SEQUENCE [LARGE SCALE GENOMIC DNA]</scope>
    <source>
        <strain evidence="2">SpSt-132</strain>
    </source>
</reference>
<dbReference type="PANTHER" id="PTHR37171:SF1">
    <property type="entry name" value="SERINE_THREONINE-PROTEIN KINASE YRZF-RELATED"/>
    <property type="match status" value="1"/>
</dbReference>
<sequence length="195" mass="22994">MRFEKFKESLRDLQLFSKGWRGYIYRARWKDTDVAIKVAKDSEREYAIRKEGEILKLLKGHRGFPQLLEAGEDFLVYEFIHGVPIEKASLTKSQKIFVYLRVLELIELLDRLGINKEELHKLDKNTLIGKDLEVYLIDFERGSMQAKKRHNLSQFLQLLAKEGFLPLQKAKELGIRYSKGEEVYHEVRRLIQALV</sequence>
<evidence type="ECO:0008006" key="4">
    <source>
        <dbReference type="Google" id="ProtNLM"/>
    </source>
</evidence>
<gene>
    <name evidence="1" type="ORF">ENO47_00675</name>
    <name evidence="2" type="ORF">ENO47_05215</name>
    <name evidence="3" type="ORF">ENO47_06730</name>
</gene>
<dbReference type="SUPFAM" id="SSF56112">
    <property type="entry name" value="Protein kinase-like (PK-like)"/>
    <property type="match status" value="1"/>
</dbReference>
<comment type="caution">
    <text evidence="2">The sequence shown here is derived from an EMBL/GenBank/DDBJ whole genome shotgun (WGS) entry which is preliminary data.</text>
</comment>
<dbReference type="PANTHER" id="PTHR37171">
    <property type="entry name" value="SERINE/THREONINE-PROTEIN KINASE YRZF-RELATED"/>
    <property type="match status" value="1"/>
</dbReference>
<dbReference type="AlphaFoldDB" id="A0A7C2VHK0"/>
<protein>
    <recommendedName>
        <fullName evidence="4">Serine/threonine protein kinase</fullName>
    </recommendedName>
</protein>
<dbReference type="InterPro" id="IPR052396">
    <property type="entry name" value="Meiotic_Drive_Suppr_Kinase"/>
</dbReference>
<evidence type="ECO:0000313" key="3">
    <source>
        <dbReference type="EMBL" id="HEW46341.1"/>
    </source>
</evidence>
<proteinExistence type="predicted"/>
<name>A0A7C2VHK0_9AQUI</name>
<evidence type="ECO:0000313" key="2">
    <source>
        <dbReference type="EMBL" id="HEW46056.1"/>
    </source>
</evidence>
<dbReference type="EMBL" id="DSFP01000059">
    <property type="protein sequence ID" value="HEW46341.1"/>
    <property type="molecule type" value="Genomic_DNA"/>
</dbReference>
<accession>A0A7C2VHK0</accession>
<evidence type="ECO:0000313" key="1">
    <source>
        <dbReference type="EMBL" id="HEW45181.1"/>
    </source>
</evidence>